<dbReference type="CDD" id="cd07958">
    <property type="entry name" value="Anticodon_Ia_Leu_BEm"/>
    <property type="match status" value="1"/>
</dbReference>
<feature type="short sequence motif" description="'KMSKS' region" evidence="8">
    <location>
        <begin position="598"/>
        <end position="602"/>
    </location>
</feature>
<dbReference type="InterPro" id="IPR015413">
    <property type="entry name" value="Methionyl/Leucyl_tRNA_Synth"/>
</dbReference>
<accession>A0A1F5WR75</accession>
<evidence type="ECO:0000313" key="14">
    <source>
        <dbReference type="EMBL" id="OGF78087.1"/>
    </source>
</evidence>
<dbReference type="InterPro" id="IPR013155">
    <property type="entry name" value="M/V/L/I-tRNA-synth_anticd-bd"/>
</dbReference>
<dbReference type="HAMAP" id="MF_00049_B">
    <property type="entry name" value="Leu_tRNA_synth_B"/>
    <property type="match status" value="1"/>
</dbReference>
<evidence type="ECO:0000259" key="13">
    <source>
        <dbReference type="Pfam" id="PF13603"/>
    </source>
</evidence>
<feature type="binding site" evidence="8">
    <location>
        <position position="601"/>
    </location>
    <ligand>
        <name>ATP</name>
        <dbReference type="ChEBI" id="CHEBI:30616"/>
    </ligand>
</feature>
<dbReference type="SUPFAM" id="SSF52374">
    <property type="entry name" value="Nucleotidylyl transferase"/>
    <property type="match status" value="1"/>
</dbReference>
<evidence type="ECO:0000256" key="9">
    <source>
        <dbReference type="RuleBase" id="RU363039"/>
    </source>
</evidence>
<dbReference type="SUPFAM" id="SSF50677">
    <property type="entry name" value="ValRS/IleRS/LeuRS editing domain"/>
    <property type="match status" value="1"/>
</dbReference>
<dbReference type="Pfam" id="PF08264">
    <property type="entry name" value="Anticodon_1"/>
    <property type="match status" value="1"/>
</dbReference>
<dbReference type="InterPro" id="IPR002300">
    <property type="entry name" value="aa-tRNA-synth_Ia"/>
</dbReference>
<dbReference type="PANTHER" id="PTHR43740:SF2">
    <property type="entry name" value="LEUCINE--TRNA LIGASE, MITOCHONDRIAL"/>
    <property type="match status" value="1"/>
</dbReference>
<dbReference type="SUPFAM" id="SSF47323">
    <property type="entry name" value="Anticodon-binding domain of a subclass of class I aminoacyl-tRNA synthetases"/>
    <property type="match status" value="1"/>
</dbReference>
<keyword evidence="3 8" id="KW-0547">Nucleotide-binding</keyword>
<gene>
    <name evidence="8" type="primary">leuS</name>
    <name evidence="14" type="ORF">A3F23_02695</name>
</gene>
<dbReference type="EMBL" id="MFHT01000004">
    <property type="protein sequence ID" value="OGF78087.1"/>
    <property type="molecule type" value="Genomic_DNA"/>
</dbReference>
<dbReference type="AlphaFoldDB" id="A0A1F5WR75"/>
<evidence type="ECO:0000256" key="5">
    <source>
        <dbReference type="ARBA" id="ARBA00022917"/>
    </source>
</evidence>
<dbReference type="Proteomes" id="UP000177723">
    <property type="component" value="Unassembled WGS sequence"/>
</dbReference>
<comment type="subcellular location">
    <subcellularLocation>
        <location evidence="8">Cytoplasm</location>
    </subcellularLocation>
</comment>
<organism evidence="14 15">
    <name type="scientific">Candidatus Giovannonibacteria bacterium RIFCSPHIGHO2_12_FULL_43_15</name>
    <dbReference type="NCBI Taxonomy" id="1798341"/>
    <lineage>
        <taxon>Bacteria</taxon>
        <taxon>Candidatus Giovannoniibacteriota</taxon>
    </lineage>
</organism>
<dbReference type="GO" id="GO:0005829">
    <property type="term" value="C:cytosol"/>
    <property type="evidence" value="ECO:0007669"/>
    <property type="project" value="TreeGrafter"/>
</dbReference>
<evidence type="ECO:0000256" key="8">
    <source>
        <dbReference type="HAMAP-Rule" id="MF_00049"/>
    </source>
</evidence>
<comment type="similarity">
    <text evidence="1 8 9">Belongs to the class-I aminoacyl-tRNA synthetase family.</text>
</comment>
<keyword evidence="6 8" id="KW-0030">Aminoacyl-tRNA synthetase</keyword>
<evidence type="ECO:0000259" key="12">
    <source>
        <dbReference type="Pfam" id="PF09334"/>
    </source>
</evidence>
<dbReference type="PANTHER" id="PTHR43740">
    <property type="entry name" value="LEUCYL-TRNA SYNTHETASE"/>
    <property type="match status" value="1"/>
</dbReference>
<dbReference type="InterPro" id="IPR002302">
    <property type="entry name" value="Leu-tRNA-ligase"/>
</dbReference>
<dbReference type="Gene3D" id="3.40.50.620">
    <property type="entry name" value="HUPs"/>
    <property type="match status" value="2"/>
</dbReference>
<dbReference type="PRINTS" id="PR00985">
    <property type="entry name" value="TRNASYNTHLEU"/>
</dbReference>
<comment type="caution">
    <text evidence="8">Lacks conserved residue(s) required for the propagation of feature annotation.</text>
</comment>
<dbReference type="GO" id="GO:0006429">
    <property type="term" value="P:leucyl-tRNA aminoacylation"/>
    <property type="evidence" value="ECO:0007669"/>
    <property type="project" value="UniProtKB-UniRule"/>
</dbReference>
<dbReference type="GO" id="GO:0002161">
    <property type="term" value="F:aminoacyl-tRNA deacylase activity"/>
    <property type="evidence" value="ECO:0007669"/>
    <property type="project" value="InterPro"/>
</dbReference>
<dbReference type="NCBIfam" id="TIGR00396">
    <property type="entry name" value="leuS_bact"/>
    <property type="match status" value="1"/>
</dbReference>
<evidence type="ECO:0000259" key="10">
    <source>
        <dbReference type="Pfam" id="PF00133"/>
    </source>
</evidence>
<dbReference type="InterPro" id="IPR009080">
    <property type="entry name" value="tRNAsynth_Ia_anticodon-bd"/>
</dbReference>
<dbReference type="Pfam" id="PF13603">
    <property type="entry name" value="tRNA-synt_1_2"/>
    <property type="match status" value="1"/>
</dbReference>
<dbReference type="Gene3D" id="1.10.730.10">
    <property type="entry name" value="Isoleucyl-tRNA Synthetase, Domain 1"/>
    <property type="match status" value="2"/>
</dbReference>
<sequence>MSAYSKIENKWRKLWLKARVYEPDLRKAKKPFYNLMMFPYPSAEGLHIGSVRTFTGIDIYGRFKRMQGNNVFEPIGLDGFGINSENYALKIGAHPVKQAKISEKNFYRQLEMIGNGFAWRERLETYDTDYYKWTQWIFVQMFKDGLAYRKQSPVNWCPSCKTVLADEQVLPAGKQEFAGECERCGSKIEKKDLEQWFFKITDYAERLLSGLDKIDWPESVKVAQRNWIGRSEGYSLKFPLVGIPEQEDRKHSIDIFTTRPDTLFGATFVAISPELAKRWINAGWQASDEIKKYISSALARREGREISGEAEKTGVFFGIHAINPANQEKIPVWISDYVLDTYGTGAIMAVPAHDSRDFEFAKKFNLVIREVISPNGRDHDLRSAYMDPGVMINSAKFNGINSEAAKIEITKFAGGDRKINYRLRDWLISRQRYWGPPIPMIFCSACGKLGKGERKDMPGWYSVLEKDLPVRLPFIKDYRPQGTGESPLAKDKKFSKVKCPKCKNWACRETDVSDTFLDSTWYFFRYLDAKNKRKLFDWLRVKRWLPVNMYIGGSEHSVLHLLYSRFITKAFFDWKIINFDEPFPKFRAHGLIIKGGAKMSKSKGNIVNPDGYFKDFGADVMRLYLAFMAPLEQGGNFRDEGISGVDRFLVRVKKLGAKLAKTSKDGLSKNSEKLLHKSIKKVGEDIENLHYNTAISQMMILLNEFEKLPSLPWHPYGIFLKLLAPFAPYLTEELWQNFSFKGSVASGWKKQNSIHLESWPKFDPKKIKDENFKLIIQINGRVRAVLDATTGISEKEALEMATNDENVKKYLSSLAGSPKKTIFVPDKLLNLVI</sequence>
<evidence type="ECO:0000313" key="15">
    <source>
        <dbReference type="Proteomes" id="UP000177723"/>
    </source>
</evidence>
<dbReference type="InterPro" id="IPR014729">
    <property type="entry name" value="Rossmann-like_a/b/a_fold"/>
</dbReference>
<reference evidence="14 15" key="1">
    <citation type="journal article" date="2016" name="Nat. Commun.">
        <title>Thousands of microbial genomes shed light on interconnected biogeochemical processes in an aquifer system.</title>
        <authorList>
            <person name="Anantharaman K."/>
            <person name="Brown C.T."/>
            <person name="Hug L.A."/>
            <person name="Sharon I."/>
            <person name="Castelle C.J."/>
            <person name="Probst A.J."/>
            <person name="Thomas B.C."/>
            <person name="Singh A."/>
            <person name="Wilkins M.J."/>
            <person name="Karaoz U."/>
            <person name="Brodie E.L."/>
            <person name="Williams K.H."/>
            <person name="Hubbard S.S."/>
            <person name="Banfield J.F."/>
        </authorList>
    </citation>
    <scope>NUCLEOTIDE SEQUENCE [LARGE SCALE GENOMIC DNA]</scope>
</reference>
<dbReference type="Pfam" id="PF09334">
    <property type="entry name" value="tRNA-synt_1g"/>
    <property type="match status" value="1"/>
</dbReference>
<feature type="domain" description="Aminoacyl-tRNA synthetase class Ia" evidence="10">
    <location>
        <begin position="423"/>
        <end position="631"/>
    </location>
</feature>
<keyword evidence="8" id="KW-0963">Cytoplasm</keyword>
<dbReference type="GO" id="GO:0005524">
    <property type="term" value="F:ATP binding"/>
    <property type="evidence" value="ECO:0007669"/>
    <property type="project" value="UniProtKB-UniRule"/>
</dbReference>
<comment type="catalytic activity">
    <reaction evidence="7 8">
        <text>tRNA(Leu) + L-leucine + ATP = L-leucyl-tRNA(Leu) + AMP + diphosphate</text>
        <dbReference type="Rhea" id="RHEA:11688"/>
        <dbReference type="Rhea" id="RHEA-COMP:9613"/>
        <dbReference type="Rhea" id="RHEA-COMP:9622"/>
        <dbReference type="ChEBI" id="CHEBI:30616"/>
        <dbReference type="ChEBI" id="CHEBI:33019"/>
        <dbReference type="ChEBI" id="CHEBI:57427"/>
        <dbReference type="ChEBI" id="CHEBI:78442"/>
        <dbReference type="ChEBI" id="CHEBI:78494"/>
        <dbReference type="ChEBI" id="CHEBI:456215"/>
        <dbReference type="EC" id="6.1.1.4"/>
    </reaction>
</comment>
<dbReference type="FunFam" id="1.10.730.10:FF:000002">
    <property type="entry name" value="Leucine--tRNA ligase"/>
    <property type="match status" value="1"/>
</dbReference>
<comment type="caution">
    <text evidence="14">The sequence shown here is derived from an EMBL/GenBank/DDBJ whole genome shotgun (WGS) entry which is preliminary data.</text>
</comment>
<feature type="domain" description="Methionyl/Valyl/Leucyl/Isoleucyl-tRNA synthetase anticodon-binding" evidence="11">
    <location>
        <begin position="674"/>
        <end position="790"/>
    </location>
</feature>
<dbReference type="InterPro" id="IPR025709">
    <property type="entry name" value="Leu_tRNA-synth_edit"/>
</dbReference>
<dbReference type="InterPro" id="IPR009008">
    <property type="entry name" value="Val/Leu/Ile-tRNA-synth_edit"/>
</dbReference>
<name>A0A1F5WR75_9BACT</name>
<feature type="domain" description="Leucyl-tRNA synthetase editing" evidence="13">
    <location>
        <begin position="225"/>
        <end position="412"/>
    </location>
</feature>
<dbReference type="EC" id="6.1.1.4" evidence="8"/>
<dbReference type="Pfam" id="PF00133">
    <property type="entry name" value="tRNA-synt_1"/>
    <property type="match status" value="1"/>
</dbReference>
<evidence type="ECO:0000256" key="3">
    <source>
        <dbReference type="ARBA" id="ARBA00022741"/>
    </source>
</evidence>
<evidence type="ECO:0000256" key="7">
    <source>
        <dbReference type="ARBA" id="ARBA00047469"/>
    </source>
</evidence>
<dbReference type="GO" id="GO:0004823">
    <property type="term" value="F:leucine-tRNA ligase activity"/>
    <property type="evidence" value="ECO:0007669"/>
    <property type="project" value="UniProtKB-UniRule"/>
</dbReference>
<evidence type="ECO:0000256" key="1">
    <source>
        <dbReference type="ARBA" id="ARBA00005594"/>
    </source>
</evidence>
<feature type="domain" description="Methionyl/Leucyl tRNA synthetase" evidence="12">
    <location>
        <begin position="38"/>
        <end position="202"/>
    </location>
</feature>
<proteinExistence type="inferred from homology"/>
<keyword evidence="5 8" id="KW-0648">Protein biosynthesis</keyword>
<keyword evidence="2 8" id="KW-0436">Ligase</keyword>
<evidence type="ECO:0000256" key="2">
    <source>
        <dbReference type="ARBA" id="ARBA00022598"/>
    </source>
</evidence>
<protein>
    <recommendedName>
        <fullName evidence="8">Leucine--tRNA ligase</fullName>
        <ecNumber evidence="8">6.1.1.4</ecNumber>
    </recommendedName>
    <alternativeName>
        <fullName evidence="8">Leucyl-tRNA synthetase</fullName>
        <shortName evidence="8">LeuRS</shortName>
    </alternativeName>
</protein>
<evidence type="ECO:0000259" key="11">
    <source>
        <dbReference type="Pfam" id="PF08264"/>
    </source>
</evidence>
<evidence type="ECO:0000256" key="4">
    <source>
        <dbReference type="ARBA" id="ARBA00022840"/>
    </source>
</evidence>
<keyword evidence="4 8" id="KW-0067">ATP-binding</keyword>
<evidence type="ECO:0000256" key="6">
    <source>
        <dbReference type="ARBA" id="ARBA00023146"/>
    </source>
</evidence>